<evidence type="ECO:0000256" key="11">
    <source>
        <dbReference type="PROSITE-ProRule" id="PRU01360"/>
    </source>
</evidence>
<dbReference type="AlphaFoldDB" id="A0A2D2B2X5"/>
<dbReference type="InterPro" id="IPR036942">
    <property type="entry name" value="Beta-barrel_TonB_sf"/>
</dbReference>
<evidence type="ECO:0000259" key="13">
    <source>
        <dbReference type="Pfam" id="PF00593"/>
    </source>
</evidence>
<dbReference type="SUPFAM" id="SSF56935">
    <property type="entry name" value="Porins"/>
    <property type="match status" value="1"/>
</dbReference>
<keyword evidence="6" id="KW-0408">Iron</keyword>
<dbReference type="InterPro" id="IPR012910">
    <property type="entry name" value="Plug_dom"/>
</dbReference>
<dbReference type="CDD" id="cd01347">
    <property type="entry name" value="ligand_gated_channel"/>
    <property type="match status" value="1"/>
</dbReference>
<keyword evidence="7" id="KW-0406">Ion transport</keyword>
<keyword evidence="10 11" id="KW-0998">Cell outer membrane</keyword>
<keyword evidence="2 11" id="KW-0813">Transport</keyword>
<dbReference type="PANTHER" id="PTHR32552">
    <property type="entry name" value="FERRICHROME IRON RECEPTOR-RELATED"/>
    <property type="match status" value="1"/>
</dbReference>
<name>A0A2D2B2X5_9CAUL</name>
<keyword evidence="4" id="KW-0410">Iron transport</keyword>
<evidence type="ECO:0000256" key="2">
    <source>
        <dbReference type="ARBA" id="ARBA00022448"/>
    </source>
</evidence>
<evidence type="ECO:0000256" key="9">
    <source>
        <dbReference type="ARBA" id="ARBA00023136"/>
    </source>
</evidence>
<keyword evidence="9 11" id="KW-0472">Membrane</keyword>
<keyword evidence="8 12" id="KW-0798">TonB box</keyword>
<evidence type="ECO:0000259" key="14">
    <source>
        <dbReference type="Pfam" id="PF07715"/>
    </source>
</evidence>
<dbReference type="Proteomes" id="UP000228945">
    <property type="component" value="Chromosome"/>
</dbReference>
<evidence type="ECO:0000256" key="6">
    <source>
        <dbReference type="ARBA" id="ARBA00023004"/>
    </source>
</evidence>
<dbReference type="InterPro" id="IPR039426">
    <property type="entry name" value="TonB-dep_rcpt-like"/>
</dbReference>
<dbReference type="Pfam" id="PF00593">
    <property type="entry name" value="TonB_dep_Rec_b-barrel"/>
    <property type="match status" value="1"/>
</dbReference>
<accession>A0A2D2B2X5</accession>
<dbReference type="GO" id="GO:0009279">
    <property type="term" value="C:cell outer membrane"/>
    <property type="evidence" value="ECO:0007669"/>
    <property type="project" value="UniProtKB-SubCell"/>
</dbReference>
<proteinExistence type="inferred from homology"/>
<dbReference type="OrthoDB" id="7192131at2"/>
<gene>
    <name evidence="15" type="ORF">CSW64_20425</name>
</gene>
<comment type="similarity">
    <text evidence="11 12">Belongs to the TonB-dependent receptor family.</text>
</comment>
<dbReference type="Gene3D" id="2.40.170.20">
    <property type="entry name" value="TonB-dependent receptor, beta-barrel domain"/>
    <property type="match status" value="1"/>
</dbReference>
<dbReference type="InterPro" id="IPR000531">
    <property type="entry name" value="Beta-barrel_TonB"/>
</dbReference>
<evidence type="ECO:0000256" key="3">
    <source>
        <dbReference type="ARBA" id="ARBA00022452"/>
    </source>
</evidence>
<feature type="domain" description="TonB-dependent receptor-like beta-barrel" evidence="13">
    <location>
        <begin position="258"/>
        <end position="691"/>
    </location>
</feature>
<organism evidence="15 16">
    <name type="scientific">Caulobacter mirabilis</name>
    <dbReference type="NCBI Taxonomy" id="69666"/>
    <lineage>
        <taxon>Bacteria</taxon>
        <taxon>Pseudomonadati</taxon>
        <taxon>Pseudomonadota</taxon>
        <taxon>Alphaproteobacteria</taxon>
        <taxon>Caulobacterales</taxon>
        <taxon>Caulobacteraceae</taxon>
        <taxon>Caulobacter</taxon>
    </lineage>
</organism>
<evidence type="ECO:0000256" key="1">
    <source>
        <dbReference type="ARBA" id="ARBA00004571"/>
    </source>
</evidence>
<reference evidence="15 16" key="1">
    <citation type="submission" date="2017-10" db="EMBL/GenBank/DDBJ databases">
        <title>Genome sequence of Caulobacter mirabilis FWC38.</title>
        <authorList>
            <person name="Fiebig A."/>
            <person name="Crosson S."/>
        </authorList>
    </citation>
    <scope>NUCLEOTIDE SEQUENCE [LARGE SCALE GENOMIC DNA]</scope>
    <source>
        <strain evidence="15 16">FWC 38</strain>
    </source>
</reference>
<dbReference type="PROSITE" id="PS52016">
    <property type="entry name" value="TONB_DEPENDENT_REC_3"/>
    <property type="match status" value="1"/>
</dbReference>
<evidence type="ECO:0000256" key="12">
    <source>
        <dbReference type="RuleBase" id="RU003357"/>
    </source>
</evidence>
<keyword evidence="16" id="KW-1185">Reference proteome</keyword>
<keyword evidence="5 11" id="KW-0812">Transmembrane</keyword>
<protein>
    <recommendedName>
        <fullName evidence="17">TonB-dependent receptor</fullName>
    </recommendedName>
</protein>
<evidence type="ECO:0000256" key="4">
    <source>
        <dbReference type="ARBA" id="ARBA00022496"/>
    </source>
</evidence>
<dbReference type="RefSeq" id="WP_099623835.1">
    <property type="nucleotide sequence ID" value="NZ_CP024201.1"/>
</dbReference>
<feature type="domain" description="TonB-dependent receptor plug" evidence="14">
    <location>
        <begin position="49"/>
        <end position="157"/>
    </location>
</feature>
<evidence type="ECO:0000256" key="8">
    <source>
        <dbReference type="ARBA" id="ARBA00023077"/>
    </source>
</evidence>
<evidence type="ECO:0000256" key="7">
    <source>
        <dbReference type="ARBA" id="ARBA00023065"/>
    </source>
</evidence>
<dbReference type="KEGG" id="cmb:CSW64_20425"/>
<sequence>MRSQWLASAGIMLATVTAHGEARAQEAPTQAETTVGEIVVTARKRAESLQDAPISITAMTAESMERAGVENVADLARRTPGLQYGEYGDMKLSPTALRGVVGGAGSAGADPAVGYYVDEVFVGQGAGANLELYDIERVEVLRGPQGTLYGRNTIGGVVSITTKRPSEALEASGEVQIGNYDSRRIAGSVSGAILPGVVSGKLAVIKESRSGFEDNVLLKRDVNDRNGWSVRGQLLFDINPDTSLLLTADHQEADNQPLVFETLKYNDSASLPRLLDARGLPRNANPFDRKVQSDAVTQETLEASGVAATFRTRIGEVGITNVASYRRHEYYSRTDTDRSPLKMLYDGDPEKVWRWSEELRADFTTGPIDWLVGLYYFRQNSNNQSFVEIGSDLAADLGSPSLAGVLAGSNGKLDTTSQAVFASATWKATDRIEMTLGGRYTKDKKSIAYVQKDPIGLLGGDADVRAGDSWAEFTPNANIRYRFTPDIIAYATVSKGFKSGGFNDSLGDADGISFDPETLWNYEAGLKTSLFDRRVVLNAAVYYMKWDNIQISEDDPHTPAFDPIILNGGAAHSQGIEVELTARPIPALELAANLSLQKAEYDDGFLPTGEPLRNLPFAPDYTGMLSADYRIPVEGLGEISLYGEYQARGRTYLTNNNDPDGRISPYGLLNLRASLESESGRWRVTLWGKNLTDETRIQRLFDLSDQDLVGQKFIVLGEPRTFGIELKVTY</sequence>
<evidence type="ECO:0000313" key="16">
    <source>
        <dbReference type="Proteomes" id="UP000228945"/>
    </source>
</evidence>
<dbReference type="EMBL" id="CP024201">
    <property type="protein sequence ID" value="ATQ44587.1"/>
    <property type="molecule type" value="Genomic_DNA"/>
</dbReference>
<evidence type="ECO:0008006" key="17">
    <source>
        <dbReference type="Google" id="ProtNLM"/>
    </source>
</evidence>
<evidence type="ECO:0000256" key="10">
    <source>
        <dbReference type="ARBA" id="ARBA00023237"/>
    </source>
</evidence>
<dbReference type="Pfam" id="PF07715">
    <property type="entry name" value="Plug"/>
    <property type="match status" value="1"/>
</dbReference>
<evidence type="ECO:0000256" key="5">
    <source>
        <dbReference type="ARBA" id="ARBA00022692"/>
    </source>
</evidence>
<dbReference type="PANTHER" id="PTHR32552:SF81">
    <property type="entry name" value="TONB-DEPENDENT OUTER MEMBRANE RECEPTOR"/>
    <property type="match status" value="1"/>
</dbReference>
<dbReference type="GO" id="GO:0006826">
    <property type="term" value="P:iron ion transport"/>
    <property type="evidence" value="ECO:0007669"/>
    <property type="project" value="UniProtKB-KW"/>
</dbReference>
<evidence type="ECO:0000313" key="15">
    <source>
        <dbReference type="EMBL" id="ATQ44587.1"/>
    </source>
</evidence>
<keyword evidence="3 11" id="KW-1134">Transmembrane beta strand</keyword>
<comment type="subcellular location">
    <subcellularLocation>
        <location evidence="1 11">Cell outer membrane</location>
        <topology evidence="1 11">Multi-pass membrane protein</topology>
    </subcellularLocation>
</comment>